<name>A0ABY6HMH4_9ARCH</name>
<dbReference type="Proteomes" id="UP001208689">
    <property type="component" value="Chromosome"/>
</dbReference>
<protein>
    <submittedName>
        <fullName evidence="1">Uncharacterized protein</fullName>
    </submittedName>
</protein>
<keyword evidence="2" id="KW-1185">Reference proteome</keyword>
<organism evidence="1 2">
    <name type="scientific">Candidatus Lokiarchaeum ossiferum</name>
    <dbReference type="NCBI Taxonomy" id="2951803"/>
    <lineage>
        <taxon>Archaea</taxon>
        <taxon>Promethearchaeati</taxon>
        <taxon>Promethearchaeota</taxon>
        <taxon>Promethearchaeia</taxon>
        <taxon>Promethearchaeales</taxon>
        <taxon>Promethearchaeaceae</taxon>
        <taxon>Candidatus Lokiarchaeum</taxon>
    </lineage>
</organism>
<accession>A0ABY6HMH4</accession>
<proteinExistence type="predicted"/>
<evidence type="ECO:0000313" key="2">
    <source>
        <dbReference type="Proteomes" id="UP001208689"/>
    </source>
</evidence>
<gene>
    <name evidence="1" type="ORF">NEF87_000870</name>
</gene>
<evidence type="ECO:0000313" key="1">
    <source>
        <dbReference type="EMBL" id="UYP44585.1"/>
    </source>
</evidence>
<dbReference type="EMBL" id="CP104013">
    <property type="protein sequence ID" value="UYP44585.1"/>
    <property type="molecule type" value="Genomic_DNA"/>
</dbReference>
<sequence>MESKTREFSPKNIMKGSQSLYYGSPLSIRISRLKAIQKLPIGAMKGRKFPNCRLCSQLSEDGCCKCSAGCVLLLNN</sequence>
<reference evidence="1" key="1">
    <citation type="submission" date="2022-09" db="EMBL/GenBank/DDBJ databases">
        <title>Actin cytoskeleton and complex cell architecture in an #Asgard archaeon.</title>
        <authorList>
            <person name="Ponce Toledo R.I."/>
            <person name="Schleper C."/>
            <person name="Rodrigues Oliveira T."/>
            <person name="Wollweber F."/>
            <person name="Xu J."/>
            <person name="Rittmann S."/>
            <person name="Klingl A."/>
            <person name="Pilhofer M."/>
        </authorList>
    </citation>
    <scope>NUCLEOTIDE SEQUENCE</scope>
    <source>
        <strain evidence="1">B-35</strain>
    </source>
</reference>